<reference evidence="4 5" key="1">
    <citation type="submission" date="2023-06" db="EMBL/GenBank/DDBJ databases">
        <title>SYSU T0a273.</title>
        <authorList>
            <person name="Gao L."/>
            <person name="Fang B.-Z."/>
            <person name="Li W.-J."/>
        </authorList>
    </citation>
    <scope>NUCLEOTIDE SEQUENCE [LARGE SCALE GENOMIC DNA]</scope>
    <source>
        <strain evidence="4 5">SYSU T0a273</strain>
    </source>
</reference>
<feature type="transmembrane region" description="Helical" evidence="3">
    <location>
        <begin position="35"/>
        <end position="57"/>
    </location>
</feature>
<keyword evidence="3" id="KW-0812">Transmembrane</keyword>
<sequence length="182" mass="19879">MTTPDMDPGGPWQPTASSVPEPVPAEPAARTPRRVGIVVALVLAILVALGFAAAFAWQSLARANWEAQNDALRLRVEDLTLTLSDQNARMAELEEAESQLETLKEEYSAAVNTGARSTEVVTELEQIVDAYGQCVEAQQDHFEVLKNADRYVASSIVSSERSIVEFCDQVHQSYVAFRAENG</sequence>
<protein>
    <submittedName>
        <fullName evidence="4">Uncharacterized protein</fullName>
    </submittedName>
</protein>
<organism evidence="4 5">
    <name type="scientific">Demequina lignilytica</name>
    <dbReference type="NCBI Taxonomy" id="3051663"/>
    <lineage>
        <taxon>Bacteria</taxon>
        <taxon>Bacillati</taxon>
        <taxon>Actinomycetota</taxon>
        <taxon>Actinomycetes</taxon>
        <taxon>Micrococcales</taxon>
        <taxon>Demequinaceae</taxon>
        <taxon>Demequina</taxon>
    </lineage>
</organism>
<dbReference type="AlphaFoldDB" id="A0AB35MJT2"/>
<evidence type="ECO:0000256" key="1">
    <source>
        <dbReference type="SAM" id="Coils"/>
    </source>
</evidence>
<evidence type="ECO:0000313" key="4">
    <source>
        <dbReference type="EMBL" id="MDN4483933.1"/>
    </source>
</evidence>
<keyword evidence="1" id="KW-0175">Coiled coil</keyword>
<evidence type="ECO:0000256" key="2">
    <source>
        <dbReference type="SAM" id="MobiDB-lite"/>
    </source>
</evidence>
<feature type="coiled-coil region" evidence="1">
    <location>
        <begin position="62"/>
        <end position="113"/>
    </location>
</feature>
<dbReference type="RefSeq" id="WP_301160649.1">
    <property type="nucleotide sequence ID" value="NZ_JAUHQB010000007.1"/>
</dbReference>
<gene>
    <name evidence="4" type="ORF">QQ002_10330</name>
</gene>
<comment type="caution">
    <text evidence="4">The sequence shown here is derived from an EMBL/GenBank/DDBJ whole genome shotgun (WGS) entry which is preliminary data.</text>
</comment>
<proteinExistence type="predicted"/>
<dbReference type="Proteomes" id="UP001172756">
    <property type="component" value="Unassembled WGS sequence"/>
</dbReference>
<evidence type="ECO:0000313" key="5">
    <source>
        <dbReference type="Proteomes" id="UP001172756"/>
    </source>
</evidence>
<dbReference type="EMBL" id="JAUHQB010000007">
    <property type="protein sequence ID" value="MDN4483933.1"/>
    <property type="molecule type" value="Genomic_DNA"/>
</dbReference>
<keyword evidence="3" id="KW-1133">Transmembrane helix</keyword>
<feature type="region of interest" description="Disordered" evidence="2">
    <location>
        <begin position="1"/>
        <end position="29"/>
    </location>
</feature>
<evidence type="ECO:0000256" key="3">
    <source>
        <dbReference type="SAM" id="Phobius"/>
    </source>
</evidence>
<name>A0AB35MJT2_9MICO</name>
<accession>A0AB35MJT2</accession>
<keyword evidence="3" id="KW-0472">Membrane</keyword>